<dbReference type="Proteomes" id="UP001446871">
    <property type="component" value="Unassembled WGS sequence"/>
</dbReference>
<evidence type="ECO:0000256" key="1">
    <source>
        <dbReference type="SAM" id="MobiDB-lite"/>
    </source>
</evidence>
<name>A0ABR1USR9_9PEZI</name>
<feature type="region of interest" description="Disordered" evidence="1">
    <location>
        <begin position="1"/>
        <end position="101"/>
    </location>
</feature>
<dbReference type="EMBL" id="JAQQWM010000006">
    <property type="protein sequence ID" value="KAK8060889.1"/>
    <property type="molecule type" value="Genomic_DNA"/>
</dbReference>
<accession>A0ABR1USR9</accession>
<sequence length="199" mass="22001">MKGKHSFARRASIKSRPKGNHDSVSLKTIGSTQSSSVTTDFPEISISNSENGLEAGLNNPATKAHEEPSPATPNNDGFPMKSQNGDEQLSQEERPQRYTQFSATRVNRDVCNDEPPFGTKIYSIWPSDVGWNDKKNQRIDNQLLSMVGAHRMFVCDTETAGVNFWRASLSMAQAELLRAMPEVWNNQVSRSVSATPADT</sequence>
<proteinExistence type="predicted"/>
<evidence type="ECO:0000313" key="3">
    <source>
        <dbReference type="Proteomes" id="UP001446871"/>
    </source>
</evidence>
<reference evidence="2 3" key="1">
    <citation type="submission" date="2023-01" db="EMBL/GenBank/DDBJ databases">
        <title>Analysis of 21 Apiospora genomes using comparative genomics revels a genus with tremendous synthesis potential of carbohydrate active enzymes and secondary metabolites.</title>
        <authorList>
            <person name="Sorensen T."/>
        </authorList>
    </citation>
    <scope>NUCLEOTIDE SEQUENCE [LARGE SCALE GENOMIC DNA]</scope>
    <source>
        <strain evidence="2 3">CBS 83171</strain>
    </source>
</reference>
<comment type="caution">
    <text evidence="2">The sequence shown here is derived from an EMBL/GenBank/DDBJ whole genome shotgun (WGS) entry which is preliminary data.</text>
</comment>
<feature type="compositionally biased region" description="Basic residues" evidence="1">
    <location>
        <begin position="1"/>
        <end position="18"/>
    </location>
</feature>
<evidence type="ECO:0008006" key="4">
    <source>
        <dbReference type="Google" id="ProtNLM"/>
    </source>
</evidence>
<evidence type="ECO:0000313" key="2">
    <source>
        <dbReference type="EMBL" id="KAK8060889.1"/>
    </source>
</evidence>
<protein>
    <recommendedName>
        <fullName evidence="4">3'-5' exonuclease domain-containing protein</fullName>
    </recommendedName>
</protein>
<organism evidence="2 3">
    <name type="scientific">Apiospora saccharicola</name>
    <dbReference type="NCBI Taxonomy" id="335842"/>
    <lineage>
        <taxon>Eukaryota</taxon>
        <taxon>Fungi</taxon>
        <taxon>Dikarya</taxon>
        <taxon>Ascomycota</taxon>
        <taxon>Pezizomycotina</taxon>
        <taxon>Sordariomycetes</taxon>
        <taxon>Xylariomycetidae</taxon>
        <taxon>Amphisphaeriales</taxon>
        <taxon>Apiosporaceae</taxon>
        <taxon>Apiospora</taxon>
    </lineage>
</organism>
<feature type="compositionally biased region" description="Polar residues" evidence="1">
    <location>
        <begin position="22"/>
        <end position="51"/>
    </location>
</feature>
<keyword evidence="3" id="KW-1185">Reference proteome</keyword>
<gene>
    <name evidence="2" type="ORF">PG996_010819</name>
</gene>